<accession>A0ABD2ZY35</accession>
<keyword evidence="3" id="KW-1185">Reference proteome</keyword>
<reference evidence="2 3" key="1">
    <citation type="submission" date="2024-11" db="EMBL/GenBank/DDBJ databases">
        <title>A near-complete genome assembly of Cinchona calisaya.</title>
        <authorList>
            <person name="Lian D.C."/>
            <person name="Zhao X.W."/>
            <person name="Wei L."/>
        </authorList>
    </citation>
    <scope>NUCLEOTIDE SEQUENCE [LARGE SCALE GENOMIC DNA]</scope>
    <source>
        <tissue evidence="2">Nenye</tissue>
    </source>
</reference>
<dbReference type="Proteomes" id="UP001630127">
    <property type="component" value="Unassembled WGS sequence"/>
</dbReference>
<dbReference type="AlphaFoldDB" id="A0ABD2ZY35"/>
<protein>
    <recommendedName>
        <fullName evidence="1">Retroviral polymerase SH3-like domain-containing protein</fullName>
    </recommendedName>
</protein>
<proteinExistence type="predicted"/>
<evidence type="ECO:0000259" key="1">
    <source>
        <dbReference type="Pfam" id="PF25597"/>
    </source>
</evidence>
<sequence length="112" mass="12465">MQSSSSFVASVAQSDNYVACLTQLLILVHPIIFLDRDTGKLIGTGCNCMVSHLDDYVFVQDQDTVLLSKHKSRIIGTGHTPGRDKLFAKYIKCISLGYSPLQKGYRCYFPDT</sequence>
<gene>
    <name evidence="2" type="ORF">ACH5RR_015901</name>
</gene>
<evidence type="ECO:0000313" key="3">
    <source>
        <dbReference type="Proteomes" id="UP001630127"/>
    </source>
</evidence>
<dbReference type="Pfam" id="PF25597">
    <property type="entry name" value="SH3_retrovirus"/>
    <property type="match status" value="1"/>
</dbReference>
<dbReference type="InterPro" id="IPR057670">
    <property type="entry name" value="SH3_retrovirus"/>
</dbReference>
<evidence type="ECO:0000313" key="2">
    <source>
        <dbReference type="EMBL" id="KAL3523067.1"/>
    </source>
</evidence>
<comment type="caution">
    <text evidence="2">The sequence shown here is derived from an EMBL/GenBank/DDBJ whole genome shotgun (WGS) entry which is preliminary data.</text>
</comment>
<dbReference type="EMBL" id="JBJUIK010000007">
    <property type="protein sequence ID" value="KAL3523067.1"/>
    <property type="molecule type" value="Genomic_DNA"/>
</dbReference>
<name>A0ABD2ZY35_9GENT</name>
<feature type="domain" description="Retroviral polymerase SH3-like" evidence="1">
    <location>
        <begin position="79"/>
        <end position="112"/>
    </location>
</feature>
<organism evidence="2 3">
    <name type="scientific">Cinchona calisaya</name>
    <dbReference type="NCBI Taxonomy" id="153742"/>
    <lineage>
        <taxon>Eukaryota</taxon>
        <taxon>Viridiplantae</taxon>
        <taxon>Streptophyta</taxon>
        <taxon>Embryophyta</taxon>
        <taxon>Tracheophyta</taxon>
        <taxon>Spermatophyta</taxon>
        <taxon>Magnoliopsida</taxon>
        <taxon>eudicotyledons</taxon>
        <taxon>Gunneridae</taxon>
        <taxon>Pentapetalae</taxon>
        <taxon>asterids</taxon>
        <taxon>lamiids</taxon>
        <taxon>Gentianales</taxon>
        <taxon>Rubiaceae</taxon>
        <taxon>Cinchonoideae</taxon>
        <taxon>Cinchoneae</taxon>
        <taxon>Cinchona</taxon>
    </lineage>
</organism>